<dbReference type="AlphaFoldDB" id="A0A8J6T951"/>
<proteinExistence type="predicted"/>
<accession>A0A8J6T951</accession>
<reference evidence="1 2" key="1">
    <citation type="submission" date="2020-08" db="EMBL/GenBank/DDBJ databases">
        <title>Bridging the membrane lipid divide: bacteria of the FCB group superphylum have the potential to synthesize archaeal ether lipids.</title>
        <authorList>
            <person name="Villanueva L."/>
            <person name="Von Meijenfeldt F.A.B."/>
            <person name="Westbye A.B."/>
            <person name="Yadav S."/>
            <person name="Hopmans E.C."/>
            <person name="Dutilh B.E."/>
            <person name="Sinninghe Damste J.S."/>
        </authorList>
    </citation>
    <scope>NUCLEOTIDE SEQUENCE [LARGE SCALE GENOMIC DNA]</scope>
    <source>
        <strain evidence="1">NIOZ-UU82</strain>
    </source>
</reference>
<sequence>MKIKHYIQKTFETTDAYAGIDSVEKRLRDNSFLVVLNESSFIGILTPFDIIESPHNLVIDCLHEKPRIDCE</sequence>
<dbReference type="EMBL" id="JACNLL010000104">
    <property type="protein sequence ID" value="MBC8200384.1"/>
    <property type="molecule type" value="Genomic_DNA"/>
</dbReference>
<evidence type="ECO:0000313" key="2">
    <source>
        <dbReference type="Proteomes" id="UP000603545"/>
    </source>
</evidence>
<dbReference type="InterPro" id="IPR046342">
    <property type="entry name" value="CBS_dom_sf"/>
</dbReference>
<evidence type="ECO:0000313" key="1">
    <source>
        <dbReference type="EMBL" id="MBC8200384.1"/>
    </source>
</evidence>
<dbReference type="Gene3D" id="3.10.580.10">
    <property type="entry name" value="CBS-domain"/>
    <property type="match status" value="1"/>
</dbReference>
<dbReference type="SUPFAM" id="SSF54631">
    <property type="entry name" value="CBS-domain pair"/>
    <property type="match status" value="1"/>
</dbReference>
<name>A0A8J6T951_9BACT</name>
<comment type="caution">
    <text evidence="1">The sequence shown here is derived from an EMBL/GenBank/DDBJ whole genome shotgun (WGS) entry which is preliminary data.</text>
</comment>
<organism evidence="1 2">
    <name type="scientific">Candidatus Desulfaltia bathyphila</name>
    <dbReference type="NCBI Taxonomy" id="2841697"/>
    <lineage>
        <taxon>Bacteria</taxon>
        <taxon>Pseudomonadati</taxon>
        <taxon>Thermodesulfobacteriota</taxon>
        <taxon>Desulfobacteria</taxon>
        <taxon>Desulfobacterales</taxon>
        <taxon>Desulfobacterales incertae sedis</taxon>
        <taxon>Candidatus Desulfaltia</taxon>
    </lineage>
</organism>
<gene>
    <name evidence="1" type="ORF">H8E80_10170</name>
</gene>
<dbReference type="Proteomes" id="UP000603545">
    <property type="component" value="Unassembled WGS sequence"/>
</dbReference>
<evidence type="ECO:0008006" key="3">
    <source>
        <dbReference type="Google" id="ProtNLM"/>
    </source>
</evidence>
<protein>
    <recommendedName>
        <fullName evidence="3">CBS domain-containing protein</fullName>
    </recommendedName>
</protein>